<dbReference type="InterPro" id="IPR019476">
    <property type="entry name" value="T4SS_TraD_DNA-bd"/>
</dbReference>
<keyword evidence="3" id="KW-1185">Reference proteome</keyword>
<evidence type="ECO:0000313" key="3">
    <source>
        <dbReference type="Proteomes" id="UP000321907"/>
    </source>
</evidence>
<reference evidence="2 3" key="1">
    <citation type="submission" date="2019-08" db="EMBL/GenBank/DDBJ databases">
        <title>Lewinella sp. strain SSH13 Genome sequencing and assembly.</title>
        <authorList>
            <person name="Kim I."/>
        </authorList>
    </citation>
    <scope>NUCLEOTIDE SEQUENCE [LARGE SCALE GENOMIC DNA]</scope>
    <source>
        <strain evidence="2 3">SSH13</strain>
    </source>
</reference>
<dbReference type="EMBL" id="VOXD01000027">
    <property type="protein sequence ID" value="TXF88074.1"/>
    <property type="molecule type" value="Genomic_DNA"/>
</dbReference>
<dbReference type="PANTHER" id="PTHR42957">
    <property type="entry name" value="HELICASE MJ1565-RELATED"/>
    <property type="match status" value="1"/>
</dbReference>
<protein>
    <submittedName>
        <fullName evidence="2">ATP-binding protein</fullName>
    </submittedName>
</protein>
<dbReference type="Proteomes" id="UP000321907">
    <property type="component" value="Unassembled WGS sequence"/>
</dbReference>
<evidence type="ECO:0000313" key="2">
    <source>
        <dbReference type="EMBL" id="TXF88074.1"/>
    </source>
</evidence>
<accession>A0A5C7FRJ0</accession>
<gene>
    <name evidence="2" type="ORF">FUA23_16470</name>
</gene>
<keyword evidence="2" id="KW-0547">Nucleotide-binding</keyword>
<comment type="caution">
    <text evidence="2">The sequence shown here is derived from an EMBL/GenBank/DDBJ whole genome shotgun (WGS) entry which is preliminary data.</text>
</comment>
<keyword evidence="2" id="KW-0067">ATP-binding</keyword>
<evidence type="ECO:0000259" key="1">
    <source>
        <dbReference type="Pfam" id="PF10412"/>
    </source>
</evidence>
<sequence length="530" mass="61625">MISPNTDIKTLISFLVMKIKLGYKEGYGLIESMNDWCYKIDQGKLEADRGFTYREFFDLFNDKIQEENFNRYIIFWFLKIETATQRAFYRDLYSYNTESYEKCLLDTNHGELLRYLRQSRRLKHKIPLHQYDSHCHILGATNSGKSTLLRHKIYRIREKLPRSTHIVLDPHGLLAKEIYKSDQTNSKNTIYLDLDFKKGWTYKLNILDIPDREDKTIRFASENVTGVMKAVLESNGVSDIQISVLQMCVNYVYSKENPHFDLFLDLLSLKPETLTDAARFDPRFANKEFTNSNTRKALEARFNLLLENVALRNILRGKGTVNLGKAIKKGGNTILFDLSGLPEEMSKPAFAKLLLASIKNMVQQRGLHEKPAPLFLWIDECQVFVTGAYEKFISEMRKFGVKLILANQFIEQIRDDYSRLAIKKQVGVKIGRAKRTSDLSTMIVPERYLKEGQLNLKKYEWIIETHDRTTSFIAPNFLLSGKHDVAEEVKERLNQSMIDKYYVKIDSKPRNVNSDKPSDFSTDVFIDDAE</sequence>
<dbReference type="Pfam" id="PF10412">
    <property type="entry name" value="TrwB_AAD_bind"/>
    <property type="match status" value="1"/>
</dbReference>
<dbReference type="GO" id="GO:0005524">
    <property type="term" value="F:ATP binding"/>
    <property type="evidence" value="ECO:0007669"/>
    <property type="project" value="UniProtKB-KW"/>
</dbReference>
<dbReference type="PANTHER" id="PTHR42957:SF1">
    <property type="entry name" value="HELICASE MJ1565-RELATED"/>
    <property type="match status" value="1"/>
</dbReference>
<dbReference type="OrthoDB" id="9806951at2"/>
<dbReference type="AlphaFoldDB" id="A0A5C7FRJ0"/>
<organism evidence="2 3">
    <name type="scientific">Neolewinella aurantiaca</name>
    <dbReference type="NCBI Taxonomy" id="2602767"/>
    <lineage>
        <taxon>Bacteria</taxon>
        <taxon>Pseudomonadati</taxon>
        <taxon>Bacteroidota</taxon>
        <taxon>Saprospiria</taxon>
        <taxon>Saprospirales</taxon>
        <taxon>Lewinellaceae</taxon>
        <taxon>Neolewinella</taxon>
    </lineage>
</organism>
<dbReference type="Gene3D" id="3.40.50.300">
    <property type="entry name" value="P-loop containing nucleotide triphosphate hydrolases"/>
    <property type="match status" value="2"/>
</dbReference>
<dbReference type="SUPFAM" id="SSF52540">
    <property type="entry name" value="P-loop containing nucleoside triphosphate hydrolases"/>
    <property type="match status" value="1"/>
</dbReference>
<dbReference type="InterPro" id="IPR008571">
    <property type="entry name" value="HerA-like"/>
</dbReference>
<feature type="domain" description="Type IV secretion system coupling protein TraD DNA-binding" evidence="1">
    <location>
        <begin position="127"/>
        <end position="419"/>
    </location>
</feature>
<name>A0A5C7FRJ0_9BACT</name>
<proteinExistence type="predicted"/>
<dbReference type="InterPro" id="IPR027417">
    <property type="entry name" value="P-loop_NTPase"/>
</dbReference>